<dbReference type="InterPro" id="IPR022555">
    <property type="entry name" value="DUF2577"/>
</dbReference>
<dbReference type="Proteomes" id="UP000031978">
    <property type="component" value="Unassembled WGS sequence"/>
</dbReference>
<dbReference type="RefSeq" id="WP_044139473.1">
    <property type="nucleotide sequence ID" value="NZ_JXCL01000007.1"/>
</dbReference>
<evidence type="ECO:0000313" key="1">
    <source>
        <dbReference type="EMBL" id="KIL23713.1"/>
    </source>
</evidence>
<comment type="caution">
    <text evidence="1">The sequence shown here is derived from an EMBL/GenBank/DDBJ whole genome shotgun (WGS) entry which is preliminary data.</text>
</comment>
<dbReference type="EMBL" id="JXCL01000007">
    <property type="protein sequence ID" value="KIL23713.1"/>
    <property type="molecule type" value="Genomic_DNA"/>
</dbReference>
<protein>
    <recommendedName>
        <fullName evidence="3">Phage portal protein</fullName>
    </recommendedName>
</protein>
<dbReference type="Pfam" id="PF10844">
    <property type="entry name" value="DUF2577"/>
    <property type="match status" value="1"/>
</dbReference>
<name>A0AB34R210_BACPU</name>
<evidence type="ECO:0000313" key="2">
    <source>
        <dbReference type="Proteomes" id="UP000031978"/>
    </source>
</evidence>
<accession>A0AB34R210</accession>
<proteinExistence type="predicted"/>
<organism evidence="1 2">
    <name type="scientific">Bacillus pumilus</name>
    <name type="common">Bacillus mesentericus</name>
    <dbReference type="NCBI Taxonomy" id="1408"/>
    <lineage>
        <taxon>Bacteria</taxon>
        <taxon>Bacillati</taxon>
        <taxon>Bacillota</taxon>
        <taxon>Bacilli</taxon>
        <taxon>Bacillales</taxon>
        <taxon>Bacillaceae</taxon>
        <taxon>Bacillus</taxon>
    </lineage>
</organism>
<evidence type="ECO:0008006" key="3">
    <source>
        <dbReference type="Google" id="ProtNLM"/>
    </source>
</evidence>
<reference evidence="1 2" key="1">
    <citation type="submission" date="2014-12" db="EMBL/GenBank/DDBJ databases">
        <title>Draft Genome Sequences of Five Spore-Forming Food Isolates of Bacillus pumilus.</title>
        <authorList>
            <person name="de Jong A."/>
            <person name="van Heel A.J."/>
            <person name="Montalban-Lopez M."/>
            <person name="Krawczyk A.O."/>
            <person name="Berendsen E.M."/>
            <person name="Wells-Bennik M."/>
            <person name="Kuipers O.P."/>
        </authorList>
    </citation>
    <scope>NUCLEOTIDE SEQUENCE [LARGE SCALE GENOMIC DNA]</scope>
    <source>
        <strain evidence="1 2">B4127</strain>
    </source>
</reference>
<sequence>MKLSEAIKRLAVNAVDAQSPTDLILGDVVSVSPLSVRLNENDKLIIPEELLIWPARLDEGEDDELEEGDSIMVLAMSGGQTFYILDKVVVGGGS</sequence>
<dbReference type="AlphaFoldDB" id="A0AB34R210"/>
<gene>
    <name evidence="1" type="ORF">B4127_2646</name>
</gene>